<feature type="compositionally biased region" description="Basic and acidic residues" evidence="6">
    <location>
        <begin position="502"/>
        <end position="518"/>
    </location>
</feature>
<dbReference type="SUPFAM" id="SSF47943">
    <property type="entry name" value="Retrovirus capsid protein, N-terminal core domain"/>
    <property type="match status" value="1"/>
</dbReference>
<dbReference type="InterPro" id="IPR000840">
    <property type="entry name" value="G_retro_matrix"/>
</dbReference>
<dbReference type="Gene3D" id="4.10.60.10">
    <property type="entry name" value="Zinc finger, CCHC-type"/>
    <property type="match status" value="1"/>
</dbReference>
<evidence type="ECO:0000256" key="7">
    <source>
        <dbReference type="SAM" id="Phobius"/>
    </source>
</evidence>
<reference evidence="9" key="2">
    <citation type="submission" date="2025-08" db="UniProtKB">
        <authorList>
            <consortium name="Ensembl"/>
        </authorList>
    </citation>
    <scope>IDENTIFICATION</scope>
    <source>
        <strain evidence="9">breed Abyssinian</strain>
    </source>
</reference>
<feature type="transmembrane region" description="Helical" evidence="7">
    <location>
        <begin position="20"/>
        <end position="39"/>
    </location>
</feature>
<keyword evidence="5" id="KW-0862">Zinc</keyword>
<evidence type="ECO:0000256" key="1">
    <source>
        <dbReference type="ARBA" id="ARBA00004165"/>
    </source>
</evidence>
<keyword evidence="3" id="KW-1043">Host membrane</keyword>
<dbReference type="Pfam" id="PF00098">
    <property type="entry name" value="zf-CCHC"/>
    <property type="match status" value="1"/>
</dbReference>
<keyword evidence="7" id="KW-0812">Transmembrane</keyword>
<evidence type="ECO:0000259" key="8">
    <source>
        <dbReference type="PROSITE" id="PS50158"/>
    </source>
</evidence>
<dbReference type="Pfam" id="PF01140">
    <property type="entry name" value="Gag_MA"/>
    <property type="match status" value="1"/>
</dbReference>
<dbReference type="InterPro" id="IPR036875">
    <property type="entry name" value="Znf_CCHC_sf"/>
</dbReference>
<evidence type="ECO:0000256" key="3">
    <source>
        <dbReference type="ARBA" id="ARBA00022870"/>
    </source>
</evidence>
<dbReference type="GeneTree" id="ENSGT01100000263878"/>
<dbReference type="SMART" id="SM00343">
    <property type="entry name" value="ZnF_C2HC"/>
    <property type="match status" value="1"/>
</dbReference>
<feature type="domain" description="CCHC-type" evidence="8">
    <location>
        <begin position="535"/>
        <end position="550"/>
    </location>
</feature>
<name>A0ABI7ZV80_FELCA</name>
<dbReference type="PROSITE" id="PS50158">
    <property type="entry name" value="ZF_CCHC"/>
    <property type="match status" value="1"/>
</dbReference>
<dbReference type="Ensembl" id="ENSFCTT00005071680.1">
    <property type="protein sequence ID" value="ENSFCTP00005050846.1"/>
    <property type="gene ID" value="ENSFCTG00005025269.1"/>
</dbReference>
<evidence type="ECO:0000313" key="10">
    <source>
        <dbReference type="Proteomes" id="UP000823872"/>
    </source>
</evidence>
<feature type="compositionally biased region" description="Basic residues" evidence="6">
    <location>
        <begin position="519"/>
        <end position="529"/>
    </location>
</feature>
<dbReference type="SUPFAM" id="SSF57756">
    <property type="entry name" value="Retrovirus zinc finger-like domains"/>
    <property type="match status" value="1"/>
</dbReference>
<keyword evidence="5" id="KW-0479">Metal-binding</keyword>
<keyword evidence="7" id="KW-1133">Transmembrane helix</keyword>
<feature type="region of interest" description="Disordered" evidence="6">
    <location>
        <begin position="502"/>
        <end position="529"/>
    </location>
</feature>
<evidence type="ECO:0000256" key="2">
    <source>
        <dbReference type="ARBA" id="ARBA00022511"/>
    </source>
</evidence>
<evidence type="ECO:0000256" key="5">
    <source>
        <dbReference type="PROSITE-ProRule" id="PRU00047"/>
    </source>
</evidence>
<accession>A0ABI7ZV80</accession>
<dbReference type="InterPro" id="IPR010999">
    <property type="entry name" value="Retrovr_matrix"/>
</dbReference>
<feature type="region of interest" description="Disordered" evidence="6">
    <location>
        <begin position="159"/>
        <end position="254"/>
    </location>
</feature>
<keyword evidence="10" id="KW-1185">Reference proteome</keyword>
<dbReference type="Gene3D" id="1.10.375.10">
    <property type="entry name" value="Human Immunodeficiency Virus Type 1 Capsid Protein"/>
    <property type="match status" value="1"/>
</dbReference>
<keyword evidence="5" id="KW-0863">Zinc-finger</keyword>
<dbReference type="InterPro" id="IPR050462">
    <property type="entry name" value="Retroviral_Gag-Pol_poly"/>
</dbReference>
<proteinExistence type="predicted"/>
<evidence type="ECO:0000313" key="9">
    <source>
        <dbReference type="Ensembl" id="ENSFCTP00005050846.1"/>
    </source>
</evidence>
<reference evidence="9" key="3">
    <citation type="submission" date="2025-09" db="UniProtKB">
        <authorList>
            <consortium name="Ensembl"/>
        </authorList>
    </citation>
    <scope>IDENTIFICATION</scope>
    <source>
        <strain evidence="9">breed Abyssinian</strain>
    </source>
</reference>
<evidence type="ECO:0000256" key="6">
    <source>
        <dbReference type="SAM" id="MobiDB-lite"/>
    </source>
</evidence>
<evidence type="ECO:0000256" key="4">
    <source>
        <dbReference type="ARBA" id="ARBA00023136"/>
    </source>
</evidence>
<dbReference type="InterPro" id="IPR003036">
    <property type="entry name" value="Gag_P30"/>
</dbReference>
<dbReference type="InterPro" id="IPR036946">
    <property type="entry name" value="G_retro_matrix_sf"/>
</dbReference>
<dbReference type="PANTHER" id="PTHR33166">
    <property type="entry name" value="GAG_P30 DOMAIN-CONTAINING PROTEIN"/>
    <property type="match status" value="1"/>
</dbReference>
<organism evidence="9 10">
    <name type="scientific">Felis catus</name>
    <name type="common">Cat</name>
    <name type="synonym">Felis silvestris catus</name>
    <dbReference type="NCBI Taxonomy" id="9685"/>
    <lineage>
        <taxon>Eukaryota</taxon>
        <taxon>Metazoa</taxon>
        <taxon>Chordata</taxon>
        <taxon>Craniata</taxon>
        <taxon>Vertebrata</taxon>
        <taxon>Euteleostomi</taxon>
        <taxon>Mammalia</taxon>
        <taxon>Eutheria</taxon>
        <taxon>Laurasiatheria</taxon>
        <taxon>Carnivora</taxon>
        <taxon>Feliformia</taxon>
        <taxon>Felidae</taxon>
        <taxon>Felinae</taxon>
        <taxon>Felis</taxon>
    </lineage>
</organism>
<dbReference type="InterPro" id="IPR001878">
    <property type="entry name" value="Znf_CCHC"/>
</dbReference>
<dbReference type="Gene3D" id="1.10.150.180">
    <property type="entry name" value="Gamma-retroviral matrix domain"/>
    <property type="match status" value="1"/>
</dbReference>
<dbReference type="Proteomes" id="UP000823872">
    <property type="component" value="Chromosome B3"/>
</dbReference>
<dbReference type="Pfam" id="PF02093">
    <property type="entry name" value="Gag_p30"/>
    <property type="match status" value="1"/>
</dbReference>
<reference evidence="9 10" key="1">
    <citation type="submission" date="2021-02" db="EMBL/GenBank/DDBJ databases">
        <title>Safari Cat Assemblies.</title>
        <authorList>
            <person name="Bredemeyer K.R."/>
            <person name="Murphy W.J."/>
        </authorList>
    </citation>
    <scope>NUCLEOTIDE SEQUENCE [LARGE SCALE GENOMIC DNA]</scope>
</reference>
<keyword evidence="4 7" id="KW-0472">Membrane</keyword>
<comment type="subcellular location">
    <subcellularLocation>
        <location evidence="1">Host cell membrane</location>
    </subcellularLocation>
</comment>
<sequence length="572" mass="64184">MESPQKLALSFASMELEDFLGALCLSVFVFLCFALWTYWTDVMGQTQTTPLSIMIDHFKDVRGRANNLSVEVRKGRLQFFCSSEWPTFNVGWPPEGTFDLPTIHRVRSIISQPKTGHLDQLPYIITWQDLVEDPPSWLKPFLTLLPPEPKPILALQETEKRKRLTQPSAPLYPVLQGGTEEELIFPPPYNPSRMPEEHHPPPPGEADAVPRAGGGNAPGGSPPFTTQRAQREQSASAADSTILPLRATGPPDAEGNWPHHYWPFATSDLYNWKAQNPTFSEKPAGLIDLLDSVLFTHQPTWDNCQQLLQVLFTTEERERILNEARKLVPGADGNPTTNQAQIEASFPLTRPQWDFNTAEGKERLRVYRQTLMGGLQMAARKPTNLAKVGNVQQGKDESPAAFLERIMEAFRTYTPMDPEAPESKAAVILAFVNQSAVDIRRKLQKIDRLGEKSLQDLLVVAEKAYNNREPPEDKQARAVAAASSKQTRDLARILLATTADSPKERDRRLRQLADDARKGKGTTKRGKQRLQKDQCAYCKEIGHWARDCPKRAGGKGSKTDRVKVLELDELSD</sequence>
<keyword evidence="2" id="KW-1032">Host cell membrane</keyword>
<dbReference type="InterPro" id="IPR008919">
    <property type="entry name" value="Retrov_capsid_N"/>
</dbReference>
<protein>
    <recommendedName>
        <fullName evidence="8">CCHC-type domain-containing protein</fullName>
    </recommendedName>
</protein>
<dbReference type="SUPFAM" id="SSF47836">
    <property type="entry name" value="Retroviral matrix proteins"/>
    <property type="match status" value="1"/>
</dbReference>